<dbReference type="InterPro" id="IPR007627">
    <property type="entry name" value="RNA_pol_sigma70_r2"/>
</dbReference>
<feature type="domain" description="RNA polymerase sigma-70 region 2" evidence="6">
    <location>
        <begin position="2"/>
        <end position="58"/>
    </location>
</feature>
<sequence length="297" mass="31928">MLLALAYRLLGQVTEAEDVVQDAWLRWSAADRGGIANPAAYLTTVTTRLALDRLRSAAARREVYVGPWLPEPLPTADPASDPADPADSLVLRETASMGMLLLLDRLSPAERAVFVLREAFGLPYPEIAEILDRTEDSCRQLLSRARRHVAAGRGATIVTTAEARPLVDAFLAAARGGDLGRLRALLREDVVVTSDGNGAARAGRHPIHGAEKAARLFAKVFERFYTGRAEIAFAWYNSAPALVIQAPVHLVVYVFGCDAEGRIAEVYCVLNPDKLRHVGVGGPAAPGAARGSRSRSS</sequence>
<evidence type="ECO:0000259" key="6">
    <source>
        <dbReference type="Pfam" id="PF04542"/>
    </source>
</evidence>
<dbReference type="NCBIfam" id="NF007214">
    <property type="entry name" value="PRK09636.1"/>
    <property type="match status" value="1"/>
</dbReference>
<dbReference type="Gene3D" id="3.10.450.50">
    <property type="match status" value="1"/>
</dbReference>
<evidence type="ECO:0000256" key="3">
    <source>
        <dbReference type="ARBA" id="ARBA00023015"/>
    </source>
</evidence>
<dbReference type="AlphaFoldDB" id="A0A2X0IGG2"/>
<dbReference type="GO" id="GO:0006352">
    <property type="term" value="P:DNA-templated transcription initiation"/>
    <property type="evidence" value="ECO:0007669"/>
    <property type="project" value="InterPro"/>
</dbReference>
<name>A0A2X0IGG2_9ACTN</name>
<dbReference type="SUPFAM" id="SSF88659">
    <property type="entry name" value="Sigma3 and sigma4 domains of RNA polymerase sigma factors"/>
    <property type="match status" value="1"/>
</dbReference>
<keyword evidence="5" id="KW-0804">Transcription</keyword>
<dbReference type="SUPFAM" id="SSF88946">
    <property type="entry name" value="Sigma2 domain of RNA polymerase sigma factors"/>
    <property type="match status" value="1"/>
</dbReference>
<evidence type="ECO:0000256" key="4">
    <source>
        <dbReference type="ARBA" id="ARBA00023082"/>
    </source>
</evidence>
<dbReference type="Pfam" id="PF04542">
    <property type="entry name" value="Sigma70_r2"/>
    <property type="match status" value="1"/>
</dbReference>
<dbReference type="PANTHER" id="PTHR30173">
    <property type="entry name" value="SIGMA 19 FACTOR"/>
    <property type="match status" value="1"/>
</dbReference>
<dbReference type="InterPro" id="IPR014284">
    <property type="entry name" value="RNA_pol_sigma-70_dom"/>
</dbReference>
<dbReference type="Proteomes" id="UP000248889">
    <property type="component" value="Unassembled WGS sequence"/>
</dbReference>
<evidence type="ECO:0000256" key="1">
    <source>
        <dbReference type="ARBA" id="ARBA00010641"/>
    </source>
</evidence>
<keyword evidence="9" id="KW-1185">Reference proteome</keyword>
<gene>
    <name evidence="8" type="ORF">DN069_18865</name>
</gene>
<comment type="similarity">
    <text evidence="1">Belongs to the sigma-70 factor family. ECF subfamily.</text>
</comment>
<organism evidence="8 9">
    <name type="scientific">Streptacidiphilus pinicola</name>
    <dbReference type="NCBI Taxonomy" id="2219663"/>
    <lineage>
        <taxon>Bacteria</taxon>
        <taxon>Bacillati</taxon>
        <taxon>Actinomycetota</taxon>
        <taxon>Actinomycetes</taxon>
        <taxon>Kitasatosporales</taxon>
        <taxon>Streptomycetaceae</taxon>
        <taxon>Streptacidiphilus</taxon>
    </lineage>
</organism>
<dbReference type="EMBL" id="QKYN01000072">
    <property type="protein sequence ID" value="RAG84132.1"/>
    <property type="molecule type" value="Genomic_DNA"/>
</dbReference>
<dbReference type="Gene3D" id="1.10.1740.10">
    <property type="match status" value="1"/>
</dbReference>
<protein>
    <submittedName>
        <fullName evidence="8">RNA polymerase subunit sigma-24</fullName>
    </submittedName>
</protein>
<dbReference type="InterPro" id="IPR052704">
    <property type="entry name" value="ECF_Sigma-70_Domain"/>
</dbReference>
<accession>A0A2X0IGG2</accession>
<dbReference type="PANTHER" id="PTHR30173:SF36">
    <property type="entry name" value="ECF RNA POLYMERASE SIGMA FACTOR SIGJ"/>
    <property type="match status" value="1"/>
</dbReference>
<evidence type="ECO:0000259" key="7">
    <source>
        <dbReference type="Pfam" id="PF08281"/>
    </source>
</evidence>
<dbReference type="InterPro" id="IPR013249">
    <property type="entry name" value="RNA_pol_sigma70_r4_t2"/>
</dbReference>
<dbReference type="OrthoDB" id="6689546at2"/>
<dbReference type="NCBIfam" id="TIGR02937">
    <property type="entry name" value="sigma70-ECF"/>
    <property type="match status" value="1"/>
</dbReference>
<dbReference type="InterPro" id="IPR013324">
    <property type="entry name" value="RNA_pol_sigma_r3/r4-like"/>
</dbReference>
<feature type="domain" description="RNA polymerase sigma factor 70 region 4 type 2" evidence="7">
    <location>
        <begin position="100"/>
        <end position="148"/>
    </location>
</feature>
<dbReference type="InterPro" id="IPR032710">
    <property type="entry name" value="NTF2-like_dom_sf"/>
</dbReference>
<proteinExistence type="inferred from homology"/>
<evidence type="ECO:0000256" key="5">
    <source>
        <dbReference type="ARBA" id="ARBA00023163"/>
    </source>
</evidence>
<dbReference type="Pfam" id="PF08281">
    <property type="entry name" value="Sigma70_r4_2"/>
    <property type="match status" value="1"/>
</dbReference>
<dbReference type="SUPFAM" id="SSF54427">
    <property type="entry name" value="NTF2-like"/>
    <property type="match status" value="1"/>
</dbReference>
<dbReference type="GO" id="GO:0016987">
    <property type="term" value="F:sigma factor activity"/>
    <property type="evidence" value="ECO:0007669"/>
    <property type="project" value="UniProtKB-KW"/>
</dbReference>
<evidence type="ECO:0000256" key="2">
    <source>
        <dbReference type="ARBA" id="ARBA00011344"/>
    </source>
</evidence>
<comment type="subunit">
    <text evidence="2">Interacts transiently with the RNA polymerase catalytic core formed by RpoA, RpoB, RpoC and RpoZ (2 alpha, 1 beta, 1 beta' and 1 omega subunit) to form the RNA polymerase holoenzyme that can initiate transcription.</text>
</comment>
<reference evidence="8 9" key="1">
    <citation type="submission" date="2018-06" db="EMBL/GenBank/DDBJ databases">
        <title>Streptacidiphilus pinicola sp. nov., isolated from pine grove soil.</title>
        <authorList>
            <person name="Roh S.G."/>
            <person name="Park S."/>
            <person name="Kim M.-K."/>
            <person name="Yun B.-R."/>
            <person name="Park J."/>
            <person name="Kim M.J."/>
            <person name="Kim Y.S."/>
            <person name="Kim S.B."/>
        </authorList>
    </citation>
    <scope>NUCLEOTIDE SEQUENCE [LARGE SCALE GENOMIC DNA]</scope>
    <source>
        <strain evidence="8 9">MMS16-CNU450</strain>
    </source>
</reference>
<evidence type="ECO:0000313" key="9">
    <source>
        <dbReference type="Proteomes" id="UP000248889"/>
    </source>
</evidence>
<evidence type="ECO:0000313" key="8">
    <source>
        <dbReference type="EMBL" id="RAG84132.1"/>
    </source>
</evidence>
<dbReference type="InterPro" id="IPR013325">
    <property type="entry name" value="RNA_pol_sigma_r2"/>
</dbReference>
<dbReference type="GO" id="GO:0003677">
    <property type="term" value="F:DNA binding"/>
    <property type="evidence" value="ECO:0007669"/>
    <property type="project" value="InterPro"/>
</dbReference>
<dbReference type="CDD" id="cd06171">
    <property type="entry name" value="Sigma70_r4"/>
    <property type="match status" value="1"/>
</dbReference>
<dbReference type="Gene3D" id="1.10.10.10">
    <property type="entry name" value="Winged helix-like DNA-binding domain superfamily/Winged helix DNA-binding domain"/>
    <property type="match status" value="1"/>
</dbReference>
<comment type="caution">
    <text evidence="8">The sequence shown here is derived from an EMBL/GenBank/DDBJ whole genome shotgun (WGS) entry which is preliminary data.</text>
</comment>
<keyword evidence="4" id="KW-0731">Sigma factor</keyword>
<dbReference type="InterPro" id="IPR036388">
    <property type="entry name" value="WH-like_DNA-bd_sf"/>
</dbReference>
<keyword evidence="3" id="KW-0805">Transcription regulation</keyword>